<evidence type="ECO:0000256" key="1">
    <source>
        <dbReference type="ARBA" id="ARBA00004141"/>
    </source>
</evidence>
<dbReference type="GeneID" id="24268971"/>
<dbReference type="PANTHER" id="PTHR13069:SF21">
    <property type="entry name" value="ALKYLATED DNA REPAIR PROTEIN ALKB HOMOLOG 8"/>
    <property type="match status" value="1"/>
</dbReference>
<dbReference type="Proteomes" id="UP000054561">
    <property type="component" value="Unassembled WGS sequence"/>
</dbReference>
<dbReference type="Pfam" id="PF08241">
    <property type="entry name" value="Methyltransf_11"/>
    <property type="match status" value="1"/>
</dbReference>
<dbReference type="SUPFAM" id="SSF53335">
    <property type="entry name" value="S-adenosyl-L-methionine-dependent methyltransferases"/>
    <property type="match status" value="1"/>
</dbReference>
<evidence type="ECO:0000256" key="4">
    <source>
        <dbReference type="ARBA" id="ARBA00022692"/>
    </source>
</evidence>
<feature type="transmembrane region" description="Helical" evidence="7">
    <location>
        <begin position="192"/>
        <end position="219"/>
    </location>
</feature>
<gene>
    <name evidence="10" type="ORF">AK88_03657</name>
</gene>
<evidence type="ECO:0000256" key="5">
    <source>
        <dbReference type="ARBA" id="ARBA00022989"/>
    </source>
</evidence>
<dbReference type="GO" id="GO:0005634">
    <property type="term" value="C:nucleus"/>
    <property type="evidence" value="ECO:0007669"/>
    <property type="project" value="TreeGrafter"/>
</dbReference>
<evidence type="ECO:0000256" key="7">
    <source>
        <dbReference type="SAM" id="Phobius"/>
    </source>
</evidence>
<evidence type="ECO:0000256" key="3">
    <source>
        <dbReference type="ARBA" id="ARBA00022679"/>
    </source>
</evidence>
<dbReference type="CDD" id="cd02440">
    <property type="entry name" value="AdoMet_MTases"/>
    <property type="match status" value="1"/>
</dbReference>
<dbReference type="InterPro" id="IPR001594">
    <property type="entry name" value="Palmitoyltrfase_DHHC"/>
</dbReference>
<dbReference type="GO" id="GO:0002098">
    <property type="term" value="P:tRNA wobble uridine modification"/>
    <property type="evidence" value="ECO:0007669"/>
    <property type="project" value="TreeGrafter"/>
</dbReference>
<dbReference type="OMA" id="NNWAILL"/>
<keyword evidence="3" id="KW-0808">Transferase</keyword>
<dbReference type="RefSeq" id="XP_012336690.1">
    <property type="nucleotide sequence ID" value="XM_012481267.1"/>
</dbReference>
<feature type="domain" description="Palmitoyltransferase DHHC" evidence="8">
    <location>
        <begin position="108"/>
        <end position="230"/>
    </location>
</feature>
<keyword evidence="4 7" id="KW-0812">Transmembrane</keyword>
<dbReference type="GO" id="GO:0016409">
    <property type="term" value="F:palmitoyltransferase activity"/>
    <property type="evidence" value="ECO:0007669"/>
    <property type="project" value="InterPro"/>
</dbReference>
<name>A0A0D9QHW7_PLAFR</name>
<keyword evidence="2" id="KW-0489">Methyltransferase</keyword>
<dbReference type="OrthoDB" id="271595at2759"/>
<dbReference type="GO" id="GO:0000049">
    <property type="term" value="F:tRNA binding"/>
    <property type="evidence" value="ECO:0007669"/>
    <property type="project" value="TreeGrafter"/>
</dbReference>
<feature type="transmembrane region" description="Helical" evidence="7">
    <location>
        <begin position="57"/>
        <end position="76"/>
    </location>
</feature>
<comment type="subcellular location">
    <subcellularLocation>
        <location evidence="1">Membrane</location>
        <topology evidence="1">Multi-pass membrane protein</topology>
    </subcellularLocation>
</comment>
<dbReference type="GO" id="GO:0016020">
    <property type="term" value="C:membrane"/>
    <property type="evidence" value="ECO:0007669"/>
    <property type="project" value="UniProtKB-SubCell"/>
</dbReference>
<proteinExistence type="predicted"/>
<feature type="domain" description="Methyltransferase type 11" evidence="9">
    <location>
        <begin position="711"/>
        <end position="802"/>
    </location>
</feature>
<dbReference type="GO" id="GO:0008757">
    <property type="term" value="F:S-adenosylmethionine-dependent methyltransferase activity"/>
    <property type="evidence" value="ECO:0007669"/>
    <property type="project" value="InterPro"/>
</dbReference>
<evidence type="ECO:0000313" key="11">
    <source>
        <dbReference type="Proteomes" id="UP000054561"/>
    </source>
</evidence>
<keyword evidence="6 7" id="KW-0472">Membrane</keyword>
<dbReference type="GO" id="GO:0030488">
    <property type="term" value="P:tRNA methylation"/>
    <property type="evidence" value="ECO:0007669"/>
    <property type="project" value="TreeGrafter"/>
</dbReference>
<evidence type="ECO:0000256" key="2">
    <source>
        <dbReference type="ARBA" id="ARBA00022603"/>
    </source>
</evidence>
<reference evidence="10 11" key="1">
    <citation type="submission" date="2014-03" db="EMBL/GenBank/DDBJ databases">
        <title>The Genome Sequence of Plasmodium fragile nilgiri.</title>
        <authorList>
            <consortium name="The Broad Institute Genomics Platform"/>
            <consortium name="The Broad Institute Genome Sequencing Center for Infectious Disease"/>
            <person name="Neafsey D."/>
            <person name="Duraisingh M."/>
            <person name="Young S.K."/>
            <person name="Zeng Q."/>
            <person name="Gargeya S."/>
            <person name="Abouelleil A."/>
            <person name="Alvarado L."/>
            <person name="Chapman S.B."/>
            <person name="Gainer-Dewar J."/>
            <person name="Goldberg J."/>
            <person name="Griggs A."/>
            <person name="Gujja S."/>
            <person name="Hansen M."/>
            <person name="Howarth C."/>
            <person name="Imamovic A."/>
            <person name="Larimer J."/>
            <person name="Pearson M."/>
            <person name="Poon T.W."/>
            <person name="Priest M."/>
            <person name="Roberts A."/>
            <person name="Saif S."/>
            <person name="Shea T."/>
            <person name="Sykes S."/>
            <person name="Wortman J."/>
            <person name="Nusbaum C."/>
            <person name="Birren B."/>
        </authorList>
    </citation>
    <scope>NUCLEOTIDE SEQUENCE [LARGE SCALE GENOMIC DNA]</scope>
    <source>
        <strain evidence="11">nilgiri</strain>
    </source>
</reference>
<sequence>MKEVEKPPKEIRQLLPVMLIGLVTLVMYSIFVTFYCMVLLQINVQKQYVDSDLLNEGYTKLLTFHVFLFLFIWSFYKTYTVDPGSIPDTHEWTVEPDVSRIKERGPNGELRYCTHEKKYKPDRAHYCRATKKNILKMDHYCPWVANGVGHHNYKFFLLSLFYANLCCLYVEVNCHSSFPDLYANPNVLFNEVFYIFLEIVLAAVILLIIFPFFLFHLYLTAHNYTTLEFCVIGKRDKKSMYDLGVEENFNQVLGDNLLLWLLPVGGPKGDGLFYQTFAHHAHSFTLFNGTTPSPPDNERGATKHMNFVKLSLDSYPVKYYNRTHKVTNTLRLKGIGLLTWEEEDIRRFFQELDLTFMVYLILQQNVVYVEFYKKKDCSYVFNLLNHNPPKGQLERKTDIQAEYVNVRYDIKEDSPTVYSRDVSVLVRGLPGKEAKGEAPNESELNAANGGGDVSIQADAVGEDFSRQVIRAYEEEQWLKYTKNDEINVCHYFCRSTPNKIYKSYCIPDAHLFFSSECLERIGVLLEGRQPNQISILKCHVNKAVEYVIESRHIFQDEIAFLVMKNDLPMSFLDIRNETKTNLMVAKNTLIKIKGRRRYELIFGIPKKKTLQLEGETVRRQDSYLIIFRFIDEPSVKKMLTQKHRNERVKDEPQEKSCVSVDIAQYNSDTIEKTYVLDVYNRIAQHFCYTRYKSWNNVENIINEEQEGNLIVDVGCGNGKNVQVSSKYFFIGLDFSWYLLKFAQKKWNSDLFLANCVSIPLRSNVADLCISIAVIHHIGTHEKRRQAVAEMVRCTKVGGRILIYVWAYEQQENVVGNRKFDSQDIFVPWYLQPQHTLEGSEDVKEGEAAEREVLHPAKKDLQKLQRYYHVFRKEELHDLCLSISGVRIEDFFFDTNNWAILLKKVG</sequence>
<accession>A0A0D9QHW7</accession>
<dbReference type="VEuPathDB" id="PlasmoDB:AK88_03657"/>
<organism evidence="10 11">
    <name type="scientific">Plasmodium fragile</name>
    <dbReference type="NCBI Taxonomy" id="5857"/>
    <lineage>
        <taxon>Eukaryota</taxon>
        <taxon>Sar</taxon>
        <taxon>Alveolata</taxon>
        <taxon>Apicomplexa</taxon>
        <taxon>Aconoidasida</taxon>
        <taxon>Haemosporida</taxon>
        <taxon>Plasmodiidae</taxon>
        <taxon>Plasmodium</taxon>
        <taxon>Plasmodium (Plasmodium)</taxon>
    </lineage>
</organism>
<keyword evidence="5 7" id="KW-1133">Transmembrane helix</keyword>
<keyword evidence="11" id="KW-1185">Reference proteome</keyword>
<evidence type="ECO:0000313" key="10">
    <source>
        <dbReference type="EMBL" id="KJP86650.1"/>
    </source>
</evidence>
<evidence type="ECO:0000259" key="8">
    <source>
        <dbReference type="Pfam" id="PF01529"/>
    </source>
</evidence>
<dbReference type="PANTHER" id="PTHR13069">
    <property type="entry name" value="ALKYLATED DNA REPAIR PROTEIN ALKB HOMOLOG 8"/>
    <property type="match status" value="1"/>
</dbReference>
<evidence type="ECO:0000256" key="6">
    <source>
        <dbReference type="ARBA" id="ARBA00023136"/>
    </source>
</evidence>
<dbReference type="EMBL" id="KQ001688">
    <property type="protein sequence ID" value="KJP86650.1"/>
    <property type="molecule type" value="Genomic_DNA"/>
</dbReference>
<dbReference type="GO" id="GO:0005737">
    <property type="term" value="C:cytoplasm"/>
    <property type="evidence" value="ECO:0007669"/>
    <property type="project" value="TreeGrafter"/>
</dbReference>
<dbReference type="Pfam" id="PF01529">
    <property type="entry name" value="DHHC"/>
    <property type="match status" value="1"/>
</dbReference>
<evidence type="ECO:0008006" key="12">
    <source>
        <dbReference type="Google" id="ProtNLM"/>
    </source>
</evidence>
<dbReference type="AlphaFoldDB" id="A0A0D9QHW7"/>
<dbReference type="Gene3D" id="3.40.50.150">
    <property type="entry name" value="Vaccinia Virus protein VP39"/>
    <property type="match status" value="1"/>
</dbReference>
<evidence type="ECO:0000259" key="9">
    <source>
        <dbReference type="Pfam" id="PF08241"/>
    </source>
</evidence>
<protein>
    <recommendedName>
        <fullName evidence="12">Protein S-acyltransferase</fullName>
    </recommendedName>
</protein>
<dbReference type="PROSITE" id="PS50216">
    <property type="entry name" value="DHHC"/>
    <property type="match status" value="1"/>
</dbReference>
<dbReference type="GO" id="GO:0106335">
    <property type="term" value="F:tRNA (5-carboxymethyluridine(34)-5-O)-methyltransferase activity"/>
    <property type="evidence" value="ECO:0007669"/>
    <property type="project" value="TreeGrafter"/>
</dbReference>
<feature type="transmembrane region" description="Helical" evidence="7">
    <location>
        <begin position="14"/>
        <end position="42"/>
    </location>
</feature>
<dbReference type="InterPro" id="IPR013216">
    <property type="entry name" value="Methyltransf_11"/>
</dbReference>
<dbReference type="InterPro" id="IPR029063">
    <property type="entry name" value="SAM-dependent_MTases_sf"/>
</dbReference>
<dbReference type="InterPro" id="IPR051422">
    <property type="entry name" value="AlkB_tRNA_MeTrf/Diox"/>
</dbReference>